<evidence type="ECO:0000256" key="1">
    <source>
        <dbReference type="ARBA" id="ARBA00004651"/>
    </source>
</evidence>
<dbReference type="CDD" id="cd17320">
    <property type="entry name" value="MFS_MdfA_MDR_like"/>
    <property type="match status" value="1"/>
</dbReference>
<reference evidence="10 11" key="1">
    <citation type="submission" date="2011-10" db="EMBL/GenBank/DDBJ databases">
        <title>Genome Sequence of Commensalibacter intestini A911, isolated from Drosophila gut.</title>
        <authorList>
            <person name="Lee W.-J."/>
            <person name="Kim E.-K."/>
        </authorList>
    </citation>
    <scope>NUCLEOTIDE SEQUENCE [LARGE SCALE GENOMIC DNA]</scope>
    <source>
        <strain evidence="10 11">A911</strain>
    </source>
</reference>
<comment type="subcellular location">
    <subcellularLocation>
        <location evidence="8">Cell inner membrane</location>
        <topology evidence="8">Multi-pass membrane protein</topology>
    </subcellularLocation>
    <subcellularLocation>
        <location evidence="1">Cell membrane</location>
        <topology evidence="1">Multi-pass membrane protein</topology>
    </subcellularLocation>
</comment>
<dbReference type="PATRIC" id="fig|1088868.3.peg.563"/>
<evidence type="ECO:0000256" key="4">
    <source>
        <dbReference type="ARBA" id="ARBA00022475"/>
    </source>
</evidence>
<feature type="transmembrane region" description="Helical" evidence="8">
    <location>
        <begin position="158"/>
        <end position="178"/>
    </location>
</feature>
<keyword evidence="7 8" id="KW-0472">Membrane</keyword>
<dbReference type="SUPFAM" id="SSF103473">
    <property type="entry name" value="MFS general substrate transporter"/>
    <property type="match status" value="1"/>
</dbReference>
<dbReference type="AlphaFoldDB" id="G6EYP4"/>
<dbReference type="Pfam" id="PF07690">
    <property type="entry name" value="MFS_1"/>
    <property type="match status" value="1"/>
</dbReference>
<keyword evidence="4" id="KW-1003">Cell membrane</keyword>
<dbReference type="Gene3D" id="1.20.1720.10">
    <property type="entry name" value="Multidrug resistance protein D"/>
    <property type="match status" value="1"/>
</dbReference>
<name>G6EYP4_9PROT</name>
<dbReference type="eggNOG" id="COG2814">
    <property type="taxonomic scope" value="Bacteria"/>
</dbReference>
<feature type="transmembrane region" description="Helical" evidence="8">
    <location>
        <begin position="277"/>
        <end position="298"/>
    </location>
</feature>
<dbReference type="InterPro" id="IPR020846">
    <property type="entry name" value="MFS_dom"/>
</dbReference>
<feature type="transmembrane region" description="Helical" evidence="8">
    <location>
        <begin position="42"/>
        <end position="59"/>
    </location>
</feature>
<protein>
    <recommendedName>
        <fullName evidence="8">Bcr/CflA family efflux transporter</fullName>
    </recommendedName>
</protein>
<evidence type="ECO:0000259" key="9">
    <source>
        <dbReference type="PROSITE" id="PS50850"/>
    </source>
</evidence>
<dbReference type="NCBIfam" id="TIGR00710">
    <property type="entry name" value="efflux_Bcr_CflA"/>
    <property type="match status" value="1"/>
</dbReference>
<evidence type="ECO:0000313" key="11">
    <source>
        <dbReference type="Proteomes" id="UP000005939"/>
    </source>
</evidence>
<evidence type="ECO:0000256" key="3">
    <source>
        <dbReference type="ARBA" id="ARBA00022448"/>
    </source>
</evidence>
<feature type="transmembrane region" description="Helical" evidence="8">
    <location>
        <begin position="207"/>
        <end position="226"/>
    </location>
</feature>
<keyword evidence="3 8" id="KW-0813">Transport</keyword>
<dbReference type="PANTHER" id="PTHR23502:SF132">
    <property type="entry name" value="POLYAMINE TRANSPORTER 2-RELATED"/>
    <property type="match status" value="1"/>
</dbReference>
<keyword evidence="6 8" id="KW-1133">Transmembrane helix</keyword>
<evidence type="ECO:0000256" key="8">
    <source>
        <dbReference type="RuleBase" id="RU365088"/>
    </source>
</evidence>
<comment type="similarity">
    <text evidence="2 8">Belongs to the major facilitator superfamily. Bcr/CmlA family.</text>
</comment>
<organism evidence="10 11">
    <name type="scientific">Commensalibacter intestini A911</name>
    <dbReference type="NCBI Taxonomy" id="1088868"/>
    <lineage>
        <taxon>Bacteria</taxon>
        <taxon>Pseudomonadati</taxon>
        <taxon>Pseudomonadota</taxon>
        <taxon>Alphaproteobacteria</taxon>
        <taxon>Acetobacterales</taxon>
        <taxon>Acetobacteraceae</taxon>
    </lineage>
</organism>
<dbReference type="PROSITE" id="PS50850">
    <property type="entry name" value="MFS"/>
    <property type="match status" value="1"/>
</dbReference>
<dbReference type="InterPro" id="IPR011701">
    <property type="entry name" value="MFS"/>
</dbReference>
<proteinExistence type="inferred from homology"/>
<feature type="transmembrane region" description="Helical" evidence="8">
    <location>
        <begin position="128"/>
        <end position="152"/>
    </location>
</feature>
<feature type="transmembrane region" description="Helical" evidence="8">
    <location>
        <begin position="366"/>
        <end position="387"/>
    </location>
</feature>
<sequence>MWVIIILGLLTAIGPLATDMYLPAFPQINKDLAGYGNGAAQMTLTVWFIGLALGQFSIGPISDRFGRRYPLLIGIITFTIGSIGCAISSDFYLFCFFRLLSSFGGSAGMVIPRAMVRDISSGSAGIKIMAQLALVSCIVPIVAPTLGGLIVAQFPWRILFWIMGVYGVIGSFIVFFALPDTLLPRYRIYSTISSILWRYVRIVREPIFISNTLITGFGLFMIFAYLSGTPEVLSKSMGFSKLGLAAWFGINSFVIAGCNQINGLLVHKIKPYTMLNIAATVAFITSIAFIIICVSPIPLNNLGIFLHCAPIVIIMGCLGFVFPNCTIFAFILHGRRVGSASALLGTIQFVLGAISSWMMGQMALNSMLPVAIGVFVGVFGMFACNVWRQRITTTIITKMKSGIQQGQHNYYHFLKDLD</sequence>
<feature type="transmembrane region" description="Helical" evidence="8">
    <location>
        <begin position="71"/>
        <end position="93"/>
    </location>
</feature>
<dbReference type="GO" id="GO:0042910">
    <property type="term" value="F:xenobiotic transmembrane transporter activity"/>
    <property type="evidence" value="ECO:0007669"/>
    <property type="project" value="InterPro"/>
</dbReference>
<evidence type="ECO:0000256" key="6">
    <source>
        <dbReference type="ARBA" id="ARBA00022989"/>
    </source>
</evidence>
<dbReference type="InterPro" id="IPR004812">
    <property type="entry name" value="Efflux_drug-R_Bcr/CmlA"/>
</dbReference>
<dbReference type="GO" id="GO:1990961">
    <property type="term" value="P:xenobiotic detoxification by transmembrane export across the plasma membrane"/>
    <property type="evidence" value="ECO:0007669"/>
    <property type="project" value="InterPro"/>
</dbReference>
<comment type="caution">
    <text evidence="10">The sequence shown here is derived from an EMBL/GenBank/DDBJ whole genome shotgun (WGS) entry which is preliminary data.</text>
</comment>
<dbReference type="InterPro" id="IPR005829">
    <property type="entry name" value="Sugar_transporter_CS"/>
</dbReference>
<feature type="transmembrane region" description="Helical" evidence="8">
    <location>
        <begin position="246"/>
        <end position="265"/>
    </location>
</feature>
<dbReference type="PROSITE" id="PS00216">
    <property type="entry name" value="SUGAR_TRANSPORT_1"/>
    <property type="match status" value="1"/>
</dbReference>
<feature type="domain" description="Major facilitator superfamily (MFS) profile" evidence="9">
    <location>
        <begin position="3"/>
        <end position="389"/>
    </location>
</feature>
<evidence type="ECO:0000256" key="5">
    <source>
        <dbReference type="ARBA" id="ARBA00022692"/>
    </source>
</evidence>
<comment type="caution">
    <text evidence="8">Lacks conserved residue(s) required for the propagation of feature annotation.</text>
</comment>
<dbReference type="GO" id="GO:0005886">
    <property type="term" value="C:plasma membrane"/>
    <property type="evidence" value="ECO:0007669"/>
    <property type="project" value="UniProtKB-SubCell"/>
</dbReference>
<dbReference type="STRING" id="1088868.CIN_05640"/>
<dbReference type="Proteomes" id="UP000005939">
    <property type="component" value="Unassembled WGS sequence"/>
</dbReference>
<accession>G6EYP4</accession>
<dbReference type="PANTHER" id="PTHR23502">
    <property type="entry name" value="MAJOR FACILITATOR SUPERFAMILY"/>
    <property type="match status" value="1"/>
</dbReference>
<keyword evidence="8" id="KW-0997">Cell inner membrane</keyword>
<keyword evidence="5 8" id="KW-0812">Transmembrane</keyword>
<feature type="transmembrane region" description="Helical" evidence="8">
    <location>
        <begin position="304"/>
        <end position="330"/>
    </location>
</feature>
<evidence type="ECO:0000256" key="2">
    <source>
        <dbReference type="ARBA" id="ARBA00006236"/>
    </source>
</evidence>
<gene>
    <name evidence="10" type="ORF">CIN_05640</name>
</gene>
<feature type="transmembrane region" description="Helical" evidence="8">
    <location>
        <begin position="342"/>
        <end position="360"/>
    </location>
</feature>
<dbReference type="EMBL" id="AGFR01000003">
    <property type="protein sequence ID" value="EHD14632.1"/>
    <property type="molecule type" value="Genomic_DNA"/>
</dbReference>
<dbReference type="InterPro" id="IPR036259">
    <property type="entry name" value="MFS_trans_sf"/>
</dbReference>
<evidence type="ECO:0000256" key="7">
    <source>
        <dbReference type="ARBA" id="ARBA00023136"/>
    </source>
</evidence>
<evidence type="ECO:0000313" key="10">
    <source>
        <dbReference type="EMBL" id="EHD14632.1"/>
    </source>
</evidence>
<feature type="transmembrane region" description="Helical" evidence="8">
    <location>
        <begin position="99"/>
        <end position="116"/>
    </location>
</feature>